<dbReference type="InterPro" id="IPR009081">
    <property type="entry name" value="PP-bd_ACP"/>
</dbReference>
<dbReference type="SMART" id="SM00823">
    <property type="entry name" value="PKS_PP"/>
    <property type="match status" value="1"/>
</dbReference>
<dbReference type="InterPro" id="IPR036736">
    <property type="entry name" value="ACP-like_sf"/>
</dbReference>
<dbReference type="Proteomes" id="UP000823521">
    <property type="component" value="Unassembled WGS sequence"/>
</dbReference>
<dbReference type="Gene3D" id="1.10.1200.10">
    <property type="entry name" value="ACP-like"/>
    <property type="match status" value="1"/>
</dbReference>
<dbReference type="RefSeq" id="WP_244367298.1">
    <property type="nucleotide sequence ID" value="NZ_WVUH01000090.1"/>
</dbReference>
<comment type="cofactor">
    <cofactor evidence="1">
        <name>pantetheine 4'-phosphate</name>
        <dbReference type="ChEBI" id="CHEBI:47942"/>
    </cofactor>
</comment>
<evidence type="ECO:0000313" key="6">
    <source>
        <dbReference type="EMBL" id="MBO4206901.1"/>
    </source>
</evidence>
<dbReference type="Gene3D" id="3.30.559.10">
    <property type="entry name" value="Chloramphenicol acetyltransferase-like domain"/>
    <property type="match status" value="1"/>
</dbReference>
<dbReference type="InterPro" id="IPR020806">
    <property type="entry name" value="PKS_PP-bd"/>
</dbReference>
<proteinExistence type="predicted"/>
<reference evidence="6 7" key="1">
    <citation type="submission" date="2019-12" db="EMBL/GenBank/DDBJ databases">
        <title>Whole genome sequencing of endophytic Actinobacterium Micromonospora sp. MPMI6T.</title>
        <authorList>
            <person name="Evv R."/>
            <person name="Podile A.R."/>
        </authorList>
    </citation>
    <scope>NUCLEOTIDE SEQUENCE [LARGE SCALE GENOMIC DNA]</scope>
    <source>
        <strain evidence="6 7">MPMI6</strain>
    </source>
</reference>
<feature type="region of interest" description="Disordered" evidence="4">
    <location>
        <begin position="525"/>
        <end position="548"/>
    </location>
</feature>
<name>A0ABS3VQW7_MICEH</name>
<dbReference type="InterPro" id="IPR001242">
    <property type="entry name" value="Condensation_dom"/>
</dbReference>
<protein>
    <submittedName>
        <fullName evidence="6">Non-ribosomal peptide synthetase</fullName>
    </submittedName>
</protein>
<dbReference type="PANTHER" id="PTHR45527:SF1">
    <property type="entry name" value="FATTY ACID SYNTHASE"/>
    <property type="match status" value="1"/>
</dbReference>
<evidence type="ECO:0000259" key="5">
    <source>
        <dbReference type="PROSITE" id="PS50075"/>
    </source>
</evidence>
<dbReference type="Pfam" id="PF00550">
    <property type="entry name" value="PP-binding"/>
    <property type="match status" value="1"/>
</dbReference>
<evidence type="ECO:0000256" key="4">
    <source>
        <dbReference type="SAM" id="MobiDB-lite"/>
    </source>
</evidence>
<accession>A0ABS3VQW7</accession>
<sequence>YNIALANRVRGPLDVPALGAALRAVAERHDVLRWRVPQTAGVPYAVCEEPTDVAVPVVDLTGSADQATELRTMLAAGAGHSFDLATGPAWQVTVYRLAADDHVVAVTLHHAVFDGWSQAPLYTDLAAAYRTALAGDRPELPPLRAGYADYAVWRAERDRRRGPADLDWWTGHLAGAPTVLDLPRDRPRPAVQTYAGAEAAARFDAATDAAVRDLAARSGSTPAGVLLAGFGLLLSRLTGVDDHIVGAVVADRRLAEFDDVIGFFIDTVPVRLRTAGLSFTDLVGRCAGELRESTEHPGAPLERIVEALGVGRDTARAPLIQVLFNVLNFTEPDLDLPGCTVEPVVVDKPGSPFDITVYVVQRDGRLAVEVVYNPDLFDADRIDALLADLVALVEALVAAPELPADQVAPHLPRPAVRTARLGAMTVAAGEAPRPVVPAGPDALTETETLIAAIWREVLGRDRVGVTDNFFDIGGHSMALAAVHARLTAETGRSMPMLDLFRYPTIRALAAHLDGAADRPELARAAMRAAARRNRPRRTPPRRPTGTAE</sequence>
<dbReference type="Pfam" id="PF00668">
    <property type="entry name" value="Condensation"/>
    <property type="match status" value="1"/>
</dbReference>
<evidence type="ECO:0000256" key="2">
    <source>
        <dbReference type="ARBA" id="ARBA00022450"/>
    </source>
</evidence>
<keyword evidence="2" id="KW-0596">Phosphopantetheine</keyword>
<evidence type="ECO:0000256" key="1">
    <source>
        <dbReference type="ARBA" id="ARBA00001957"/>
    </source>
</evidence>
<dbReference type="PANTHER" id="PTHR45527">
    <property type="entry name" value="NONRIBOSOMAL PEPTIDE SYNTHETASE"/>
    <property type="match status" value="1"/>
</dbReference>
<keyword evidence="7" id="KW-1185">Reference proteome</keyword>
<keyword evidence="3" id="KW-0597">Phosphoprotein</keyword>
<evidence type="ECO:0000313" key="7">
    <source>
        <dbReference type="Proteomes" id="UP000823521"/>
    </source>
</evidence>
<dbReference type="InterPro" id="IPR023213">
    <property type="entry name" value="CAT-like_dom_sf"/>
</dbReference>
<feature type="domain" description="Carrier" evidence="5">
    <location>
        <begin position="441"/>
        <end position="516"/>
    </location>
</feature>
<comment type="caution">
    <text evidence="6">The sequence shown here is derived from an EMBL/GenBank/DDBJ whole genome shotgun (WGS) entry which is preliminary data.</text>
</comment>
<dbReference type="SUPFAM" id="SSF52777">
    <property type="entry name" value="CoA-dependent acyltransferases"/>
    <property type="match status" value="2"/>
</dbReference>
<evidence type="ECO:0000256" key="3">
    <source>
        <dbReference type="ARBA" id="ARBA00022553"/>
    </source>
</evidence>
<dbReference type="CDD" id="cd19531">
    <property type="entry name" value="LCL_NRPS-like"/>
    <property type="match status" value="1"/>
</dbReference>
<feature type="non-terminal residue" evidence="6">
    <location>
        <position position="1"/>
    </location>
</feature>
<dbReference type="EMBL" id="WVUH01000090">
    <property type="protein sequence ID" value="MBO4206901.1"/>
    <property type="molecule type" value="Genomic_DNA"/>
</dbReference>
<gene>
    <name evidence="6" type="ORF">GSF22_12925</name>
</gene>
<feature type="compositionally biased region" description="Basic residues" evidence="4">
    <location>
        <begin position="529"/>
        <end position="540"/>
    </location>
</feature>
<organism evidence="6 7">
    <name type="scientific">Micromonospora echinofusca</name>
    <dbReference type="NCBI Taxonomy" id="47858"/>
    <lineage>
        <taxon>Bacteria</taxon>
        <taxon>Bacillati</taxon>
        <taxon>Actinomycetota</taxon>
        <taxon>Actinomycetes</taxon>
        <taxon>Micromonosporales</taxon>
        <taxon>Micromonosporaceae</taxon>
        <taxon>Micromonospora</taxon>
    </lineage>
</organism>
<dbReference type="Gene3D" id="3.30.559.30">
    <property type="entry name" value="Nonribosomal peptide synthetase, condensation domain"/>
    <property type="match status" value="1"/>
</dbReference>
<dbReference type="PROSITE" id="PS50075">
    <property type="entry name" value="CARRIER"/>
    <property type="match status" value="1"/>
</dbReference>
<dbReference type="SUPFAM" id="SSF47336">
    <property type="entry name" value="ACP-like"/>
    <property type="match status" value="1"/>
</dbReference>